<evidence type="ECO:0000256" key="6">
    <source>
        <dbReference type="ARBA" id="ARBA00022989"/>
    </source>
</evidence>
<feature type="transmembrane region" description="Helical" evidence="9">
    <location>
        <begin position="313"/>
        <end position="333"/>
    </location>
</feature>
<dbReference type="AlphaFoldDB" id="A0A9W9K1A6"/>
<feature type="transmembrane region" description="Helical" evidence="9">
    <location>
        <begin position="158"/>
        <end position="177"/>
    </location>
</feature>
<proteinExistence type="inferred from homology"/>
<feature type="transmembrane region" description="Helical" evidence="9">
    <location>
        <begin position="90"/>
        <end position="111"/>
    </location>
</feature>
<feature type="transmembrane region" description="Helical" evidence="9">
    <location>
        <begin position="184"/>
        <end position="202"/>
    </location>
</feature>
<dbReference type="EMBL" id="JAPQKI010000009">
    <property type="protein sequence ID" value="KAJ5089145.1"/>
    <property type="molecule type" value="Genomic_DNA"/>
</dbReference>
<evidence type="ECO:0000313" key="11">
    <source>
        <dbReference type="Proteomes" id="UP001149074"/>
    </source>
</evidence>
<evidence type="ECO:0000256" key="9">
    <source>
        <dbReference type="SAM" id="Phobius"/>
    </source>
</evidence>
<keyword evidence="3" id="KW-0813">Transport</keyword>
<evidence type="ECO:0000256" key="8">
    <source>
        <dbReference type="SAM" id="MobiDB-lite"/>
    </source>
</evidence>
<keyword evidence="7 9" id="KW-0472">Membrane</keyword>
<feature type="transmembrane region" description="Helical" evidence="9">
    <location>
        <begin position="61"/>
        <end position="84"/>
    </location>
</feature>
<reference evidence="10" key="2">
    <citation type="journal article" date="2023" name="IMA Fungus">
        <title>Comparative genomic study of the Penicillium genus elucidates a diverse pangenome and 15 lateral gene transfer events.</title>
        <authorList>
            <person name="Petersen C."/>
            <person name="Sorensen T."/>
            <person name="Nielsen M.R."/>
            <person name="Sondergaard T.E."/>
            <person name="Sorensen J.L."/>
            <person name="Fitzpatrick D.A."/>
            <person name="Frisvad J.C."/>
            <person name="Nielsen K.L."/>
        </authorList>
    </citation>
    <scope>NUCLEOTIDE SEQUENCE</scope>
    <source>
        <strain evidence="10">IBT 30761</strain>
    </source>
</reference>
<feature type="transmembrane region" description="Helical" evidence="9">
    <location>
        <begin position="132"/>
        <end position="152"/>
    </location>
</feature>
<evidence type="ECO:0000256" key="3">
    <source>
        <dbReference type="ARBA" id="ARBA00022448"/>
    </source>
</evidence>
<accession>A0A9W9K1A6</accession>
<feature type="region of interest" description="Disordered" evidence="8">
    <location>
        <begin position="1"/>
        <end position="23"/>
    </location>
</feature>
<feature type="transmembrane region" description="Helical" evidence="9">
    <location>
        <begin position="339"/>
        <end position="358"/>
    </location>
</feature>
<dbReference type="SUPFAM" id="SSF103481">
    <property type="entry name" value="Multidrug resistance efflux transporter EmrE"/>
    <property type="match status" value="1"/>
</dbReference>
<dbReference type="InterPro" id="IPR009262">
    <property type="entry name" value="SLC35_F1/F2/F6"/>
</dbReference>
<keyword evidence="5" id="KW-0256">Endoplasmic reticulum</keyword>
<feature type="compositionally biased region" description="Polar residues" evidence="8">
    <location>
        <begin position="8"/>
        <end position="20"/>
    </location>
</feature>
<dbReference type="GeneID" id="81359300"/>
<evidence type="ECO:0000256" key="7">
    <source>
        <dbReference type="ARBA" id="ARBA00023136"/>
    </source>
</evidence>
<sequence length="414" mass="46037">MSDYKKQVTAQADTATTSDPSLPKDASVAVVRNPSATESALADQIDQEKKGFLAFFKTKEFYIILALGQLLAIANTSTSTFTTLLGTEGWAIPTFQTLLNYALLNVIFTPYTMYRYGLKGWLRLVWRDGWKYIILAFCDVEGNYFIVLAYQYTTMLSAQLINFWAIVVVVVISFLFLRVRYHITQIAGIVICIGGMGVLIASDHITGTNGGDISSGNQLKGDLFALLGASFYGLTNTAEEYFVSTRPVYEVLGQLSFYACIIDGVQSSIFERSNYVTSTWDGKVGGYLVGFTLCLTLFYCLAPLLFRLSSAAFFNVSMLTMNFWGVCIGVKVFHYSIHWMYPIAFVLIIVGQLIYYLGQRALAEARKPWLGQNQERGVAGLFTAKQRIEHAAPVGTDPRDHDPERRPSANDSTV</sequence>
<dbReference type="Pfam" id="PF06027">
    <property type="entry name" value="SLC35F"/>
    <property type="match status" value="1"/>
</dbReference>
<comment type="subcellular location">
    <subcellularLocation>
        <location evidence="1">Endoplasmic reticulum membrane</location>
        <topology evidence="1">Multi-pass membrane protein</topology>
    </subcellularLocation>
</comment>
<gene>
    <name evidence="10" type="ORF">N7532_007829</name>
</gene>
<dbReference type="PANTHER" id="PTHR14233:SF4">
    <property type="entry name" value="SOLUTE CARRIER FAMILY 35 MEMBER F2"/>
    <property type="match status" value="1"/>
</dbReference>
<evidence type="ECO:0000256" key="1">
    <source>
        <dbReference type="ARBA" id="ARBA00004477"/>
    </source>
</evidence>
<keyword evidence="11" id="KW-1185">Reference proteome</keyword>
<organism evidence="10 11">
    <name type="scientific">Penicillium argentinense</name>
    <dbReference type="NCBI Taxonomy" id="1131581"/>
    <lineage>
        <taxon>Eukaryota</taxon>
        <taxon>Fungi</taxon>
        <taxon>Dikarya</taxon>
        <taxon>Ascomycota</taxon>
        <taxon>Pezizomycotina</taxon>
        <taxon>Eurotiomycetes</taxon>
        <taxon>Eurotiomycetidae</taxon>
        <taxon>Eurotiales</taxon>
        <taxon>Aspergillaceae</taxon>
        <taxon>Penicillium</taxon>
    </lineage>
</organism>
<reference evidence="10" key="1">
    <citation type="submission" date="2022-11" db="EMBL/GenBank/DDBJ databases">
        <authorList>
            <person name="Petersen C."/>
        </authorList>
    </citation>
    <scope>NUCLEOTIDE SEQUENCE</scope>
    <source>
        <strain evidence="10">IBT 30761</strain>
    </source>
</reference>
<feature type="transmembrane region" description="Helical" evidence="9">
    <location>
        <begin position="284"/>
        <end position="306"/>
    </location>
</feature>
<feature type="compositionally biased region" description="Basic and acidic residues" evidence="8">
    <location>
        <begin position="397"/>
        <end position="408"/>
    </location>
</feature>
<keyword evidence="4 9" id="KW-0812">Transmembrane</keyword>
<evidence type="ECO:0000313" key="10">
    <source>
        <dbReference type="EMBL" id="KAJ5089145.1"/>
    </source>
</evidence>
<comment type="similarity">
    <text evidence="2">Belongs to the SLC35F solute transporter family.</text>
</comment>
<evidence type="ECO:0000256" key="5">
    <source>
        <dbReference type="ARBA" id="ARBA00022824"/>
    </source>
</evidence>
<dbReference type="RefSeq" id="XP_056471127.1">
    <property type="nucleotide sequence ID" value="XM_056620321.1"/>
</dbReference>
<feature type="region of interest" description="Disordered" evidence="8">
    <location>
        <begin position="390"/>
        <end position="414"/>
    </location>
</feature>
<dbReference type="InterPro" id="IPR037185">
    <property type="entry name" value="EmrE-like"/>
</dbReference>
<evidence type="ECO:0000256" key="2">
    <source>
        <dbReference type="ARBA" id="ARBA00007863"/>
    </source>
</evidence>
<protein>
    <submittedName>
        <fullName evidence="10">Solute carrier family 35 member</fullName>
    </submittedName>
</protein>
<keyword evidence="6 9" id="KW-1133">Transmembrane helix</keyword>
<evidence type="ECO:0000256" key="4">
    <source>
        <dbReference type="ARBA" id="ARBA00022692"/>
    </source>
</evidence>
<dbReference type="PANTHER" id="PTHR14233">
    <property type="entry name" value="DUF914-RELATED"/>
    <property type="match status" value="1"/>
</dbReference>
<comment type="caution">
    <text evidence="10">The sequence shown here is derived from an EMBL/GenBank/DDBJ whole genome shotgun (WGS) entry which is preliminary data.</text>
</comment>
<name>A0A9W9K1A6_9EURO</name>
<dbReference type="InterPro" id="IPR052221">
    <property type="entry name" value="SLC35F_Transporter"/>
</dbReference>
<dbReference type="OrthoDB" id="429955at2759"/>
<dbReference type="Proteomes" id="UP001149074">
    <property type="component" value="Unassembled WGS sequence"/>
</dbReference>
<dbReference type="GO" id="GO:0016020">
    <property type="term" value="C:membrane"/>
    <property type="evidence" value="ECO:0007669"/>
    <property type="project" value="UniProtKB-SubCell"/>
</dbReference>
<dbReference type="GO" id="GO:0022857">
    <property type="term" value="F:transmembrane transporter activity"/>
    <property type="evidence" value="ECO:0007669"/>
    <property type="project" value="InterPro"/>
</dbReference>